<name>A0A167XNP0_9AGAM</name>
<evidence type="ECO:0000313" key="2">
    <source>
        <dbReference type="Proteomes" id="UP000076532"/>
    </source>
</evidence>
<organism evidence="1 2">
    <name type="scientific">Athelia psychrophila</name>
    <dbReference type="NCBI Taxonomy" id="1759441"/>
    <lineage>
        <taxon>Eukaryota</taxon>
        <taxon>Fungi</taxon>
        <taxon>Dikarya</taxon>
        <taxon>Basidiomycota</taxon>
        <taxon>Agaricomycotina</taxon>
        <taxon>Agaricomycetes</taxon>
        <taxon>Agaricomycetidae</taxon>
        <taxon>Atheliales</taxon>
        <taxon>Atheliaceae</taxon>
        <taxon>Athelia</taxon>
    </lineage>
</organism>
<proteinExistence type="predicted"/>
<protein>
    <submittedName>
        <fullName evidence="1">Uncharacterized protein</fullName>
    </submittedName>
</protein>
<feature type="non-terminal residue" evidence="1">
    <location>
        <position position="73"/>
    </location>
</feature>
<dbReference type="Proteomes" id="UP000076532">
    <property type="component" value="Unassembled WGS sequence"/>
</dbReference>
<dbReference type="EMBL" id="KV417752">
    <property type="protein sequence ID" value="KZP07407.1"/>
    <property type="molecule type" value="Genomic_DNA"/>
</dbReference>
<accession>A0A167XNP0</accession>
<reference evidence="1 2" key="1">
    <citation type="journal article" date="2016" name="Mol. Biol. Evol.">
        <title>Comparative Genomics of Early-Diverging Mushroom-Forming Fungi Provides Insights into the Origins of Lignocellulose Decay Capabilities.</title>
        <authorList>
            <person name="Nagy L.G."/>
            <person name="Riley R."/>
            <person name="Tritt A."/>
            <person name="Adam C."/>
            <person name="Daum C."/>
            <person name="Floudas D."/>
            <person name="Sun H."/>
            <person name="Yadav J.S."/>
            <person name="Pangilinan J."/>
            <person name="Larsson K.H."/>
            <person name="Matsuura K."/>
            <person name="Barry K."/>
            <person name="Labutti K."/>
            <person name="Kuo R."/>
            <person name="Ohm R.A."/>
            <person name="Bhattacharya S.S."/>
            <person name="Shirouzu T."/>
            <person name="Yoshinaga Y."/>
            <person name="Martin F.M."/>
            <person name="Grigoriev I.V."/>
            <person name="Hibbett D.S."/>
        </authorList>
    </citation>
    <scope>NUCLEOTIDE SEQUENCE [LARGE SCALE GENOMIC DNA]</scope>
    <source>
        <strain evidence="1 2">CBS 109695</strain>
    </source>
</reference>
<dbReference type="AlphaFoldDB" id="A0A167XNP0"/>
<sequence length="73" mass="8119">YAAWYRSNGTVDAYKRHAKVLAEATGENILSLHLARKLATRITELNSVNVDICPNSCIAYTGEFEHLTSCPHI</sequence>
<keyword evidence="2" id="KW-1185">Reference proteome</keyword>
<gene>
    <name evidence="1" type="ORF">FIBSPDRAFT_677452</name>
</gene>
<dbReference type="OrthoDB" id="2742740at2759"/>
<dbReference type="STRING" id="436010.A0A167XNP0"/>
<feature type="non-terminal residue" evidence="1">
    <location>
        <position position="1"/>
    </location>
</feature>
<evidence type="ECO:0000313" key="1">
    <source>
        <dbReference type="EMBL" id="KZP07407.1"/>
    </source>
</evidence>